<accession>A0A422NAB0</accession>
<feature type="non-terminal residue" evidence="2">
    <location>
        <position position="1"/>
    </location>
</feature>
<evidence type="ECO:0000313" key="3">
    <source>
        <dbReference type="Proteomes" id="UP000284403"/>
    </source>
</evidence>
<evidence type="ECO:0000256" key="1">
    <source>
        <dbReference type="SAM" id="MobiDB-lite"/>
    </source>
</evidence>
<dbReference type="EMBL" id="MKKU01000773">
    <property type="protein sequence ID" value="RNF02419.1"/>
    <property type="molecule type" value="Genomic_DNA"/>
</dbReference>
<name>A0A422NAB0_9TRYP</name>
<evidence type="ECO:0000313" key="2">
    <source>
        <dbReference type="EMBL" id="RNF02419.1"/>
    </source>
</evidence>
<dbReference type="GeneID" id="40322024"/>
<keyword evidence="3" id="KW-1185">Reference proteome</keyword>
<protein>
    <submittedName>
        <fullName evidence="2">Uncharacterized protein</fullName>
    </submittedName>
</protein>
<sequence length="155" mass="18105">SIQRTIHWARQAVVSTQPPVKPRLKRSLDPNRRNKSKQPVHGQQHDRRHNGCQHLKPLSKLRTRAIHQASVGRCLENPLLLQGCRALWLVSPEVRNNRQKVLKKHQHRRLALRLRQHRRQGRGQQMHTEVHKHLQPPKADLARPTPPLPPATMME</sequence>
<organism evidence="2 3">
    <name type="scientific">Trypanosoma conorhini</name>
    <dbReference type="NCBI Taxonomy" id="83891"/>
    <lineage>
        <taxon>Eukaryota</taxon>
        <taxon>Discoba</taxon>
        <taxon>Euglenozoa</taxon>
        <taxon>Kinetoplastea</taxon>
        <taxon>Metakinetoplastina</taxon>
        <taxon>Trypanosomatida</taxon>
        <taxon>Trypanosomatidae</taxon>
        <taxon>Trypanosoma</taxon>
    </lineage>
</organism>
<feature type="region of interest" description="Disordered" evidence="1">
    <location>
        <begin position="14"/>
        <end position="52"/>
    </location>
</feature>
<dbReference type="Proteomes" id="UP000284403">
    <property type="component" value="Unassembled WGS sequence"/>
</dbReference>
<dbReference type="RefSeq" id="XP_029224650.1">
    <property type="nucleotide sequence ID" value="XM_029375263.1"/>
</dbReference>
<feature type="compositionally biased region" description="Pro residues" evidence="1">
    <location>
        <begin position="144"/>
        <end position="155"/>
    </location>
</feature>
<gene>
    <name evidence="2" type="ORF">Tco025E_08413</name>
</gene>
<reference evidence="2 3" key="1">
    <citation type="journal article" date="2018" name="BMC Genomics">
        <title>Genomic comparison of Trypanosoma conorhini and Trypanosoma rangeli to Trypanosoma cruzi strains of high and low virulence.</title>
        <authorList>
            <person name="Bradwell K.R."/>
            <person name="Koparde V.N."/>
            <person name="Matveyev A.V."/>
            <person name="Serrano M.G."/>
            <person name="Alves J.M."/>
            <person name="Parikh H."/>
            <person name="Huang B."/>
            <person name="Lee V."/>
            <person name="Espinosa-Alvarez O."/>
            <person name="Ortiz P.A."/>
            <person name="Costa-Martins A.G."/>
            <person name="Teixeira M.M."/>
            <person name="Buck G.A."/>
        </authorList>
    </citation>
    <scope>NUCLEOTIDE SEQUENCE [LARGE SCALE GENOMIC DNA]</scope>
    <source>
        <strain evidence="2 3">025E</strain>
    </source>
</reference>
<comment type="caution">
    <text evidence="2">The sequence shown here is derived from an EMBL/GenBank/DDBJ whole genome shotgun (WGS) entry which is preliminary data.</text>
</comment>
<feature type="region of interest" description="Disordered" evidence="1">
    <location>
        <begin position="116"/>
        <end position="155"/>
    </location>
</feature>
<dbReference type="AlphaFoldDB" id="A0A422NAB0"/>
<proteinExistence type="predicted"/>